<dbReference type="EMBL" id="GU363550">
    <property type="protein sequence ID" value="ADV69113.1"/>
    <property type="molecule type" value="Genomic_DNA"/>
</dbReference>
<dbReference type="InterPro" id="IPR027443">
    <property type="entry name" value="IPNS-like_sf"/>
</dbReference>
<dbReference type="Pfam" id="PF14226">
    <property type="entry name" value="DIOX_N"/>
    <property type="match status" value="1"/>
</dbReference>
<dbReference type="InterPro" id="IPR026992">
    <property type="entry name" value="DIOX_N"/>
</dbReference>
<dbReference type="SMR" id="B3F8K8"/>
<keyword evidence="4 6" id="KW-0560">Oxidoreductase</keyword>
<dbReference type="InterPro" id="IPR044861">
    <property type="entry name" value="IPNS-like_FE2OG_OXY"/>
</dbReference>
<evidence type="ECO:0000256" key="3">
    <source>
        <dbReference type="ARBA" id="ARBA00022896"/>
    </source>
</evidence>
<dbReference type="Gene3D" id="2.60.120.330">
    <property type="entry name" value="B-lactam Antibiotic, Isopenicillin N Synthase, Chain"/>
    <property type="match status" value="1"/>
</dbReference>
<evidence type="ECO:0000259" key="7">
    <source>
        <dbReference type="PROSITE" id="PS51471"/>
    </source>
</evidence>
<comment type="similarity">
    <text evidence="1 6">Belongs to the iron/ascorbate-dependent oxidoreductase family.</text>
</comment>
<dbReference type="PROSITE" id="PS51471">
    <property type="entry name" value="FE2OG_OXY"/>
    <property type="match status" value="1"/>
</dbReference>
<dbReference type="GO" id="GO:0016706">
    <property type="term" value="F:2-oxoglutarate-dependent dioxygenase activity"/>
    <property type="evidence" value="ECO:0007669"/>
    <property type="project" value="UniProtKB-ARBA"/>
</dbReference>
<dbReference type="GO" id="GO:0046872">
    <property type="term" value="F:metal ion binding"/>
    <property type="evidence" value="ECO:0007669"/>
    <property type="project" value="UniProtKB-KW"/>
</dbReference>
<evidence type="ECO:0000256" key="6">
    <source>
        <dbReference type="RuleBase" id="RU003682"/>
    </source>
</evidence>
<keyword evidence="2 6" id="KW-0479">Metal-binding</keyword>
<dbReference type="Pfam" id="PF03171">
    <property type="entry name" value="2OG-FeII_Oxy"/>
    <property type="match status" value="1"/>
</dbReference>
<dbReference type="GO" id="GO:0002238">
    <property type="term" value="P:response to molecule of fungal origin"/>
    <property type="evidence" value="ECO:0007669"/>
    <property type="project" value="UniProtKB-ARBA"/>
</dbReference>
<dbReference type="SUPFAM" id="SSF51197">
    <property type="entry name" value="Clavaminate synthase-like"/>
    <property type="match status" value="1"/>
</dbReference>
<keyword evidence="3" id="KW-0847">Vitamin C</keyword>
<keyword evidence="5 6" id="KW-0408">Iron</keyword>
<evidence type="ECO:0000256" key="1">
    <source>
        <dbReference type="ARBA" id="ARBA00008056"/>
    </source>
</evidence>
<accession>B3F8K8</accession>
<dbReference type="PANTHER" id="PTHR10209:SF884">
    <property type="entry name" value="1-AMINOCYCLOPROPANE-1-CARBOXYLATE OXIDASE HOMOLOG 1-LIKE"/>
    <property type="match status" value="1"/>
</dbReference>
<proteinExistence type="evidence at transcript level"/>
<dbReference type="GO" id="GO:0031418">
    <property type="term" value="F:L-ascorbic acid binding"/>
    <property type="evidence" value="ECO:0007669"/>
    <property type="project" value="UniProtKB-KW"/>
</dbReference>
<feature type="domain" description="Fe2OG dioxygenase" evidence="7">
    <location>
        <begin position="209"/>
        <end position="311"/>
    </location>
</feature>
<dbReference type="InterPro" id="IPR005123">
    <property type="entry name" value="Oxoglu/Fe-dep_dioxygenase_dom"/>
</dbReference>
<protein>
    <submittedName>
        <fullName evidence="8">D4H-like protein</fullName>
    </submittedName>
    <submittedName>
        <fullName evidence="9">Desacetoxyvindoline-4-hydroxylase-like protein</fullName>
    </submittedName>
</protein>
<evidence type="ECO:0000313" key="8">
    <source>
        <dbReference type="EMBL" id="ABV25958.1"/>
    </source>
</evidence>
<evidence type="ECO:0000256" key="2">
    <source>
        <dbReference type="ARBA" id="ARBA00022723"/>
    </source>
</evidence>
<dbReference type="FunFam" id="2.60.120.330:FF:000005">
    <property type="entry name" value="1-aminocyclopropane-1-carboxylate oxidase homolog 1"/>
    <property type="match status" value="1"/>
</dbReference>
<evidence type="ECO:0000256" key="4">
    <source>
        <dbReference type="ARBA" id="ARBA00023002"/>
    </source>
</evidence>
<organism evidence="8">
    <name type="scientific">Catharanthus roseus</name>
    <name type="common">Madagascar periwinkle</name>
    <name type="synonym">Vinca rosea</name>
    <dbReference type="NCBI Taxonomy" id="4058"/>
    <lineage>
        <taxon>Eukaryota</taxon>
        <taxon>Viridiplantae</taxon>
        <taxon>Streptophyta</taxon>
        <taxon>Embryophyta</taxon>
        <taxon>Tracheophyta</taxon>
        <taxon>Spermatophyta</taxon>
        <taxon>Magnoliopsida</taxon>
        <taxon>eudicotyledons</taxon>
        <taxon>Gunneridae</taxon>
        <taxon>Pentapetalae</taxon>
        <taxon>asterids</taxon>
        <taxon>lamiids</taxon>
        <taxon>Gentianales</taxon>
        <taxon>Apocynaceae</taxon>
        <taxon>Rauvolfioideae</taxon>
        <taxon>Vinceae</taxon>
        <taxon>Catharanthinae</taxon>
        <taxon>Catharanthus</taxon>
    </lineage>
</organism>
<dbReference type="GO" id="GO:0009805">
    <property type="term" value="P:coumarin biosynthetic process"/>
    <property type="evidence" value="ECO:0007669"/>
    <property type="project" value="UniProtKB-ARBA"/>
</dbReference>
<reference evidence="9" key="2">
    <citation type="submission" date="2009-12" db="EMBL/GenBank/DDBJ databases">
        <title>A novel desacetoxyvindoline-4-hydroxylase-like gene from Catharanthus roseus.</title>
        <authorList>
            <person name="Zhou C."/>
            <person name="Zhao S."/>
            <person name="Hu Z."/>
        </authorList>
    </citation>
    <scope>NUCLEOTIDE SEQUENCE</scope>
</reference>
<sequence length="372" mass="42667">MKELNNSEEELKAFDDTKAGVKALVDSGITEIPRIFLDHPTNLDQISSKDREPKFKKNIPVIDLDGISTNSEIRREIVEKIREASEKWGFFQIVNHGIPQEVMDDMIVGIRRFHEQDNEIKKQFYTRDRTKSFRYTSNFVLNPKIACNWRDTFECTMAPHQPNPQDLPDICRDIMMKYISYTRNLGLTLFELLSEALGLKSNRLKDMHCDEGVELVGHYYPACPQPELTLGTSKHTDTGFLTMLQQDQIGGLQVLYENHQWVDVPFIPGALIINIGDFLQIISNDKFKSAPHRVLANKNGPRISTASVFMPNFLESAEVRLYGPIKELLSEENPPIYEQITAKDYVTVQFSRGLDGDSFLSPFMLNKDNMEK</sequence>
<dbReference type="EMBL" id="EF640810">
    <property type="protein sequence ID" value="ABV25958.1"/>
    <property type="molecule type" value="mRNA"/>
</dbReference>
<reference evidence="8" key="1">
    <citation type="submission" date="2007-05" db="EMBL/GenBank/DDBJ databases">
        <title>Function and regulation of a D4H-like gene from Catharanthus roseus.</title>
        <authorList>
            <person name="Zhao S.-J."/>
            <person name="Zhou C."/>
            <person name="Yue Q.-X."/>
            <person name="Zhu D.-Q."/>
            <person name="Hu Z.-B."/>
        </authorList>
    </citation>
    <scope>NUCLEOTIDE SEQUENCE</scope>
</reference>
<dbReference type="PANTHER" id="PTHR10209">
    <property type="entry name" value="OXIDOREDUCTASE, 2OG-FE II OXYGENASE FAMILY PROTEIN"/>
    <property type="match status" value="1"/>
</dbReference>
<evidence type="ECO:0000256" key="5">
    <source>
        <dbReference type="ARBA" id="ARBA00023004"/>
    </source>
</evidence>
<name>B3F8K8_CATRO</name>
<evidence type="ECO:0000313" key="9">
    <source>
        <dbReference type="EMBL" id="ADV69113.1"/>
    </source>
</evidence>
<dbReference type="AlphaFoldDB" id="B3F8K8"/>